<name>A0A3M8H4G2_9BACI</name>
<evidence type="ECO:0000256" key="3">
    <source>
        <dbReference type="ARBA" id="ARBA00022692"/>
    </source>
</evidence>
<dbReference type="AlphaFoldDB" id="A0A3M8H4G2"/>
<feature type="binding site" evidence="10">
    <location>
        <position position="69"/>
    </location>
    <ligand>
        <name>Na(+)</name>
        <dbReference type="ChEBI" id="CHEBI:29101"/>
        <note>structural</note>
    </ligand>
</feature>
<dbReference type="GO" id="GO:0140114">
    <property type="term" value="P:cellular detoxification of fluoride"/>
    <property type="evidence" value="ECO:0007669"/>
    <property type="project" value="UniProtKB-UniRule"/>
</dbReference>
<evidence type="ECO:0000256" key="1">
    <source>
        <dbReference type="ARBA" id="ARBA00004651"/>
    </source>
</evidence>
<evidence type="ECO:0000256" key="9">
    <source>
        <dbReference type="ARBA" id="ARBA00049940"/>
    </source>
</evidence>
<evidence type="ECO:0000256" key="7">
    <source>
        <dbReference type="ARBA" id="ARBA00035120"/>
    </source>
</evidence>
<dbReference type="RefSeq" id="WP_122973320.1">
    <property type="nucleotide sequence ID" value="NZ_RHLQ01000053.1"/>
</dbReference>
<keyword evidence="10" id="KW-0915">Sodium</keyword>
<keyword evidence="3 10" id="KW-0812">Transmembrane</keyword>
<dbReference type="InterPro" id="IPR003691">
    <property type="entry name" value="FluC"/>
</dbReference>
<comment type="subcellular location">
    <subcellularLocation>
        <location evidence="1 10">Cell membrane</location>
        <topology evidence="1 10">Multi-pass membrane protein</topology>
    </subcellularLocation>
</comment>
<evidence type="ECO:0000256" key="4">
    <source>
        <dbReference type="ARBA" id="ARBA00022989"/>
    </source>
</evidence>
<feature type="binding site" evidence="10">
    <location>
        <position position="66"/>
    </location>
    <ligand>
        <name>Na(+)</name>
        <dbReference type="ChEBI" id="CHEBI:29101"/>
        <note>structural</note>
    </ligand>
</feature>
<accession>A0A3M8H4G2</accession>
<keyword evidence="10" id="KW-0406">Ion transport</keyword>
<feature type="transmembrane region" description="Helical" evidence="10">
    <location>
        <begin position="90"/>
        <end position="110"/>
    </location>
</feature>
<gene>
    <name evidence="10" type="primary">fluC</name>
    <name evidence="10" type="synonym">crcB</name>
    <name evidence="11" type="ORF">EC501_15840</name>
</gene>
<keyword evidence="10" id="KW-0813">Transport</keyword>
<protein>
    <recommendedName>
        <fullName evidence="10">Fluoride-specific ion channel FluC</fullName>
    </recommendedName>
</protein>
<dbReference type="GO" id="GO:0062054">
    <property type="term" value="F:fluoride channel activity"/>
    <property type="evidence" value="ECO:0007669"/>
    <property type="project" value="UniProtKB-UniRule"/>
</dbReference>
<evidence type="ECO:0000256" key="5">
    <source>
        <dbReference type="ARBA" id="ARBA00023136"/>
    </source>
</evidence>
<dbReference type="Pfam" id="PF02537">
    <property type="entry name" value="CRCB"/>
    <property type="match status" value="1"/>
</dbReference>
<dbReference type="EMBL" id="RHLQ01000053">
    <property type="protein sequence ID" value="RNC97335.1"/>
    <property type="molecule type" value="Genomic_DNA"/>
</dbReference>
<evidence type="ECO:0000313" key="11">
    <source>
        <dbReference type="EMBL" id="RNC97335.1"/>
    </source>
</evidence>
<keyword evidence="5 10" id="KW-0472">Membrane</keyword>
<proteinExistence type="inferred from homology"/>
<feature type="transmembrane region" description="Helical" evidence="10">
    <location>
        <begin position="29"/>
        <end position="49"/>
    </location>
</feature>
<keyword evidence="4 10" id="KW-1133">Transmembrane helix</keyword>
<evidence type="ECO:0000256" key="2">
    <source>
        <dbReference type="ARBA" id="ARBA00022475"/>
    </source>
</evidence>
<dbReference type="GO" id="GO:0005886">
    <property type="term" value="C:plasma membrane"/>
    <property type="evidence" value="ECO:0007669"/>
    <property type="project" value="UniProtKB-SubCell"/>
</dbReference>
<evidence type="ECO:0000256" key="10">
    <source>
        <dbReference type="HAMAP-Rule" id="MF_00454"/>
    </source>
</evidence>
<evidence type="ECO:0000256" key="6">
    <source>
        <dbReference type="ARBA" id="ARBA00023303"/>
    </source>
</evidence>
<keyword evidence="12" id="KW-1185">Reference proteome</keyword>
<comment type="similarity">
    <text evidence="7 10">Belongs to the fluoride channel Fluc/FEX (TC 1.A.43) family.</text>
</comment>
<keyword evidence="6 10" id="KW-0407">Ion channel</keyword>
<organism evidence="11 12">
    <name type="scientific">Lysinibacillus halotolerans</name>
    <dbReference type="NCBI Taxonomy" id="1368476"/>
    <lineage>
        <taxon>Bacteria</taxon>
        <taxon>Bacillati</taxon>
        <taxon>Bacillota</taxon>
        <taxon>Bacilli</taxon>
        <taxon>Bacillales</taxon>
        <taxon>Bacillaceae</taxon>
        <taxon>Lysinibacillus</taxon>
    </lineage>
</organism>
<comment type="function">
    <text evidence="9 10">Fluoride-specific ion channel. Important for reducing fluoride concentration in the cell, thus reducing its toxicity.</text>
</comment>
<comment type="activity regulation">
    <text evidence="10">Na(+) is not transported, but it plays an essential structural role and its presence is essential for fluoride channel function.</text>
</comment>
<dbReference type="OrthoDB" id="9799631at2"/>
<comment type="catalytic activity">
    <reaction evidence="8">
        <text>fluoride(in) = fluoride(out)</text>
        <dbReference type="Rhea" id="RHEA:76159"/>
        <dbReference type="ChEBI" id="CHEBI:17051"/>
    </reaction>
    <physiologicalReaction direction="left-to-right" evidence="8">
        <dbReference type="Rhea" id="RHEA:76160"/>
    </physiologicalReaction>
</comment>
<keyword evidence="10" id="KW-0479">Metal-binding</keyword>
<reference evidence="11 12" key="1">
    <citation type="journal article" date="2014" name="Int. J. Syst. Evol. Microbiol.">
        <title>Lysinibacillus halotolerans sp. nov., isolated from saline-alkaline soil.</title>
        <authorList>
            <person name="Kong D."/>
            <person name="Wang Y."/>
            <person name="Zhao B."/>
            <person name="Li Y."/>
            <person name="Song J."/>
            <person name="Zhai Y."/>
            <person name="Zhang C."/>
            <person name="Wang H."/>
            <person name="Chen X."/>
            <person name="Zhao B."/>
            <person name="Ruan Z."/>
        </authorList>
    </citation>
    <scope>NUCLEOTIDE SEQUENCE [LARGE SCALE GENOMIC DNA]</scope>
    <source>
        <strain evidence="11 12">MCCC 1A12703</strain>
    </source>
</reference>
<evidence type="ECO:0000313" key="12">
    <source>
        <dbReference type="Proteomes" id="UP000279909"/>
    </source>
</evidence>
<dbReference type="Proteomes" id="UP000279909">
    <property type="component" value="Unassembled WGS sequence"/>
</dbReference>
<dbReference type="HAMAP" id="MF_00454">
    <property type="entry name" value="FluC"/>
    <property type="match status" value="1"/>
</dbReference>
<dbReference type="GO" id="GO:0046872">
    <property type="term" value="F:metal ion binding"/>
    <property type="evidence" value="ECO:0007669"/>
    <property type="project" value="UniProtKB-KW"/>
</dbReference>
<evidence type="ECO:0000256" key="8">
    <source>
        <dbReference type="ARBA" id="ARBA00035585"/>
    </source>
</evidence>
<feature type="transmembrane region" description="Helical" evidence="10">
    <location>
        <begin position="56"/>
        <end position="78"/>
    </location>
</feature>
<sequence>MKNLFQVFLGGMIGSLLRFIVQSLTSVSIMLWIVNVLGSFALGSLNGYFERKENKLKLLFTTGMLGAFTTFSTFSEYWFHQLQENQVVGILYGIAMTLSCFLAAFGGYYLNRGMTKWSGS</sequence>
<keyword evidence="2 10" id="KW-1003">Cell membrane</keyword>
<comment type="caution">
    <text evidence="11">The sequence shown here is derived from an EMBL/GenBank/DDBJ whole genome shotgun (WGS) entry which is preliminary data.</text>
</comment>